<evidence type="ECO:0000313" key="3">
    <source>
        <dbReference type="EMBL" id="KAL3384665.1"/>
    </source>
</evidence>
<proteinExistence type="predicted"/>
<evidence type="ECO:0000256" key="1">
    <source>
        <dbReference type="SAM" id="Coils"/>
    </source>
</evidence>
<feature type="coiled-coil region" evidence="1">
    <location>
        <begin position="75"/>
        <end position="146"/>
    </location>
</feature>
<feature type="chain" id="PRO_5044872319" evidence="2">
    <location>
        <begin position="19"/>
        <end position="184"/>
    </location>
</feature>
<protein>
    <submittedName>
        <fullName evidence="3">Uncharacterized protein</fullName>
    </submittedName>
</protein>
<keyword evidence="2" id="KW-0732">Signal</keyword>
<accession>A0ABD2VVB3</accession>
<name>A0ABD2VVB3_9HYME</name>
<keyword evidence="1" id="KW-0175">Coiled coil</keyword>
<dbReference type="Proteomes" id="UP001627154">
    <property type="component" value="Unassembled WGS sequence"/>
</dbReference>
<reference evidence="3 4" key="1">
    <citation type="journal article" date="2024" name="bioRxiv">
        <title>A reference genome for Trichogramma kaykai: A tiny desert-dwelling parasitoid wasp with competing sex-ratio distorters.</title>
        <authorList>
            <person name="Culotta J."/>
            <person name="Lindsey A.R."/>
        </authorList>
    </citation>
    <scope>NUCLEOTIDE SEQUENCE [LARGE SCALE GENOMIC DNA]</scope>
    <source>
        <strain evidence="3 4">KSX58</strain>
    </source>
</reference>
<evidence type="ECO:0000313" key="4">
    <source>
        <dbReference type="Proteomes" id="UP001627154"/>
    </source>
</evidence>
<dbReference type="EMBL" id="JBJJXI010000170">
    <property type="protein sequence ID" value="KAL3384665.1"/>
    <property type="molecule type" value="Genomic_DNA"/>
</dbReference>
<comment type="caution">
    <text evidence="3">The sequence shown here is derived from an EMBL/GenBank/DDBJ whole genome shotgun (WGS) entry which is preliminary data.</text>
</comment>
<sequence>MFTKILFLIVLGCAVVLAHPDPKLDLDESEVQQAPSLRERISHWWTSVKTKAKNAIEKVKTGTIKLYDRLSGREASRAQALIAHLQDNLKKLDQSYREKLEAKAEEIDAIRESLRREKDDQISSLKNDHLRELTLKQSELDTLRREGQRRVEEVKKDYEGIYHELTQLVKARHEKISKKKYTKK</sequence>
<keyword evidence="4" id="KW-1185">Reference proteome</keyword>
<feature type="signal peptide" evidence="2">
    <location>
        <begin position="1"/>
        <end position="18"/>
    </location>
</feature>
<dbReference type="AlphaFoldDB" id="A0ABD2VVB3"/>
<gene>
    <name evidence="3" type="ORF">TKK_019749</name>
</gene>
<evidence type="ECO:0000256" key="2">
    <source>
        <dbReference type="SAM" id="SignalP"/>
    </source>
</evidence>
<organism evidence="3 4">
    <name type="scientific">Trichogramma kaykai</name>
    <dbReference type="NCBI Taxonomy" id="54128"/>
    <lineage>
        <taxon>Eukaryota</taxon>
        <taxon>Metazoa</taxon>
        <taxon>Ecdysozoa</taxon>
        <taxon>Arthropoda</taxon>
        <taxon>Hexapoda</taxon>
        <taxon>Insecta</taxon>
        <taxon>Pterygota</taxon>
        <taxon>Neoptera</taxon>
        <taxon>Endopterygota</taxon>
        <taxon>Hymenoptera</taxon>
        <taxon>Apocrita</taxon>
        <taxon>Proctotrupomorpha</taxon>
        <taxon>Chalcidoidea</taxon>
        <taxon>Trichogrammatidae</taxon>
        <taxon>Trichogramma</taxon>
    </lineage>
</organism>